<feature type="compositionally biased region" description="Acidic residues" evidence="1">
    <location>
        <begin position="727"/>
        <end position="742"/>
    </location>
</feature>
<keyword evidence="3" id="KW-1185">Reference proteome</keyword>
<dbReference type="Proteomes" id="UP001215280">
    <property type="component" value="Unassembled WGS sequence"/>
</dbReference>
<dbReference type="EMBL" id="JARJLG010000030">
    <property type="protein sequence ID" value="KAJ7767493.1"/>
    <property type="molecule type" value="Genomic_DNA"/>
</dbReference>
<proteinExistence type="predicted"/>
<evidence type="ECO:0000313" key="2">
    <source>
        <dbReference type="EMBL" id="KAJ7767493.1"/>
    </source>
</evidence>
<sequence length="918" mass="101154">MDHHLPGCIGVIVDWDAVLGRPYSPPKVLEGIFERDTKPNAPHETGPADLKNLPTGHADLVAILPTPSAVSTSALLKLSDYHCRPYDPMRPKIVRTKPRGTYSGFLDYGPWASFTPTWDRNGRAIIPHPACKPQAHWSSPRSPPPRLTPCLFFWVGNLLGLRELLAGGLQSPCSRCIPARPSTHAKPRTGVPVRQAPSGRPRTPNPARPTPRWHPRRPNPAWAYPHAKPHMGVPVRQAPSGRPHTPSPADPTPSGRPHMPSPADPTPCGRTCTPNRTWASLRARPCASNPAQASPHAKPRAAFPVGFAVAAPQSEQKLVVGTAPPSPCGFPQGSLRCKPLAGIPAWPSPCGYPCAAVPAQASLRCKPREAVPVWPSPHGCPCAAQASCGHPCTAIPAPQSLCGCPCVGIPAVQTPHGYPYAAVPAWPFCTPVDTHAAVLTHRPRRAARSWHSHMAEILHVQDLWRIRITRSKISAIVSRPCDPHAITRPALTDEALDSRQTHPPQLPWALHQAPGPALRAPNLNRGSSRASPCGQPRVPIPVWASPWCKPHSANPVWASPHGHSHSPVPALLTPRHHPHASILANFFQDEAFATVFEEHTVATRTQRKGQELWQKLADVLSEPCWVQFQDDWLDFTLGGEIVGLIPGDVVERCQQLFIDVLWTRYSTTGSQDGEAQALDLLLEVQMKTLKDFRPFAQPPADFCWLEDIQQRMTYDGDSDAGERNSDWEDVESNLDEEDDSLNLDPDYEVDEAGAEILEQVEVAGFIQVPSRPNVAALPTRLVNKKLKSNELPYVWASHVEDFFFPVDKTDESRDKSDVVEDLVAMRKLGAKEYRSPEFQEAIKTVPKPNPKYKFSLKDAQGLLQFISDHPRMHPWSFDPMAGYLFLSAACFEINCDMWLVPCLRELDYPMRDLAAIIS</sequence>
<evidence type="ECO:0000313" key="3">
    <source>
        <dbReference type="Proteomes" id="UP001215280"/>
    </source>
</evidence>
<protein>
    <submittedName>
        <fullName evidence="2">Uncharacterized protein</fullName>
    </submittedName>
</protein>
<name>A0AAD7JMW2_9AGAR</name>
<comment type="caution">
    <text evidence="2">The sequence shown here is derived from an EMBL/GenBank/DDBJ whole genome shotgun (WGS) entry which is preliminary data.</text>
</comment>
<evidence type="ECO:0000256" key="1">
    <source>
        <dbReference type="SAM" id="MobiDB-lite"/>
    </source>
</evidence>
<accession>A0AAD7JMW2</accession>
<reference evidence="2" key="1">
    <citation type="submission" date="2023-03" db="EMBL/GenBank/DDBJ databases">
        <title>Massive genome expansion in bonnet fungi (Mycena s.s.) driven by repeated elements and novel gene families across ecological guilds.</title>
        <authorList>
            <consortium name="Lawrence Berkeley National Laboratory"/>
            <person name="Harder C.B."/>
            <person name="Miyauchi S."/>
            <person name="Viragh M."/>
            <person name="Kuo A."/>
            <person name="Thoen E."/>
            <person name="Andreopoulos B."/>
            <person name="Lu D."/>
            <person name="Skrede I."/>
            <person name="Drula E."/>
            <person name="Henrissat B."/>
            <person name="Morin E."/>
            <person name="Kohler A."/>
            <person name="Barry K."/>
            <person name="LaButti K."/>
            <person name="Morin E."/>
            <person name="Salamov A."/>
            <person name="Lipzen A."/>
            <person name="Mereny Z."/>
            <person name="Hegedus B."/>
            <person name="Baldrian P."/>
            <person name="Stursova M."/>
            <person name="Weitz H."/>
            <person name="Taylor A."/>
            <person name="Grigoriev I.V."/>
            <person name="Nagy L.G."/>
            <person name="Martin F."/>
            <person name="Kauserud H."/>
        </authorList>
    </citation>
    <scope>NUCLEOTIDE SEQUENCE</scope>
    <source>
        <strain evidence="2">CBHHK188m</strain>
    </source>
</reference>
<gene>
    <name evidence="2" type="ORF">DFH07DRAFT_955013</name>
</gene>
<feature type="region of interest" description="Disordered" evidence="1">
    <location>
        <begin position="178"/>
        <end position="271"/>
    </location>
</feature>
<dbReference type="AlphaFoldDB" id="A0AAD7JMW2"/>
<organism evidence="2 3">
    <name type="scientific">Mycena maculata</name>
    <dbReference type="NCBI Taxonomy" id="230809"/>
    <lineage>
        <taxon>Eukaryota</taxon>
        <taxon>Fungi</taxon>
        <taxon>Dikarya</taxon>
        <taxon>Basidiomycota</taxon>
        <taxon>Agaricomycotina</taxon>
        <taxon>Agaricomycetes</taxon>
        <taxon>Agaricomycetidae</taxon>
        <taxon>Agaricales</taxon>
        <taxon>Marasmiineae</taxon>
        <taxon>Mycenaceae</taxon>
        <taxon>Mycena</taxon>
    </lineage>
</organism>
<feature type="region of interest" description="Disordered" evidence="1">
    <location>
        <begin position="715"/>
        <end position="742"/>
    </location>
</feature>